<dbReference type="AlphaFoldDB" id="A0A8H3BCE9"/>
<feature type="compositionally biased region" description="Acidic residues" evidence="1">
    <location>
        <begin position="59"/>
        <end position="74"/>
    </location>
</feature>
<protein>
    <submittedName>
        <fullName evidence="2">Uncharacterized protein</fullName>
    </submittedName>
</protein>
<dbReference type="EMBL" id="CAJMWS010000580">
    <property type="protein sequence ID" value="CAE6452458.1"/>
    <property type="molecule type" value="Genomic_DNA"/>
</dbReference>
<dbReference type="InterPro" id="IPR041078">
    <property type="entry name" value="Plavaka"/>
</dbReference>
<feature type="compositionally biased region" description="Polar residues" evidence="1">
    <location>
        <begin position="271"/>
        <end position="284"/>
    </location>
</feature>
<comment type="caution">
    <text evidence="2">The sequence shown here is derived from an EMBL/GenBank/DDBJ whole genome shotgun (WGS) entry which is preliminary data.</text>
</comment>
<name>A0A8H3BCE9_9AGAM</name>
<feature type="region of interest" description="Disordered" evidence="1">
    <location>
        <begin position="19"/>
        <end position="136"/>
    </location>
</feature>
<proteinExistence type="predicted"/>
<feature type="region of interest" description="Disordered" evidence="1">
    <location>
        <begin position="204"/>
        <end position="285"/>
    </location>
</feature>
<evidence type="ECO:0000313" key="3">
    <source>
        <dbReference type="Proteomes" id="UP000663846"/>
    </source>
</evidence>
<accession>A0A8H3BCE9</accession>
<feature type="compositionally biased region" description="Acidic residues" evidence="1">
    <location>
        <begin position="90"/>
        <end position="121"/>
    </location>
</feature>
<dbReference type="Proteomes" id="UP000663846">
    <property type="component" value="Unassembled WGS sequence"/>
</dbReference>
<feature type="compositionally biased region" description="Polar residues" evidence="1">
    <location>
        <begin position="208"/>
        <end position="223"/>
    </location>
</feature>
<gene>
    <name evidence="2" type="ORF">RDB_LOCUS147580</name>
</gene>
<feature type="compositionally biased region" description="Low complexity" evidence="1">
    <location>
        <begin position="23"/>
        <end position="42"/>
    </location>
</feature>
<organism evidence="2 3">
    <name type="scientific">Rhizoctonia solani</name>
    <dbReference type="NCBI Taxonomy" id="456999"/>
    <lineage>
        <taxon>Eukaryota</taxon>
        <taxon>Fungi</taxon>
        <taxon>Dikarya</taxon>
        <taxon>Basidiomycota</taxon>
        <taxon>Agaricomycotina</taxon>
        <taxon>Agaricomycetes</taxon>
        <taxon>Cantharellales</taxon>
        <taxon>Ceratobasidiaceae</taxon>
        <taxon>Rhizoctonia</taxon>
    </lineage>
</organism>
<sequence length="1030" mass="116729">MYSVMSMIGEQGTFSLVAQTTGSNLSSTQSNPSNPPSTASLPDPNKIDKLLSEFIQSLIDEDERDSPDESDSDLVTESHNPLEPKSDYDSNLELESELESESGLESELESGSELEPELEIETEFKPGSESGSDVEDMANISAFEPIFTHGRLNNSSIYNSGHSGDFRMNEADQLSQIELSMAELSMGERNAISPDIVVAEPTGEHSFLQDSPASSDRTSSTPQRFLDNSMIDSRLTNHPDDNSGDYYSPCDEMNNAEIPPENSVDRDSTPSDESNVFDSPSSGPQWGMPIGECHPLLHRLHQEKIEAGLTPAYPFADWLEFEFVKWMVERDISQTSREKLLKLPIIASRAGLSFGSNYTLNKLLDRLPLAGPKWEVKAIKVTGDKLGPDGKHVTEIVELWHRDILGVIRELLENLLYGKDLVFAPCEEWNDEERTERKYEEMWTGDWWRKLQTSGLLPPNATIIPVILASDATNLTKFGGGKQAYPVYITLGNIPKGIRRKPSMYGTLLLGYLPAQKLECFTEKGKTHQKERLFHQCMAEIVRPLEQAGREGVEMACGDGEIRKCFPILAAYSADNPEQTQIACCKKNLCYRCTVGRDERGDYVVCPDRHHINTANALIARSKHRLTQYYIDNGLRPFGRPFWANLPHCDIFSALTPDILHQLHKGVFKDHLMKWCLELVNQSEFNDLYKAMLRHSNLRHFDKNVSELSQTTGKEHREMEKVFVGVVAGLVPDDVMPAVRALLDFIYYAQLPSHTETTISWLERSLASFHEHKDAFIRHGARKHFNINKLHSMMHYATAIRELGALDGYNTEGPERLHIDFAKRAYRATNRNDFIVQMVQYLERRERVFKFDNYLKWAIPEYAAAEKIKDEVWAAKRPVTQDQIKEIFDVRWFSWVMDDFFKREFDRSITIDPLDSITVYPKATQYVLDDITLAAGFPDIIHASPHFSPSRVSLKESGGRFDTVFIQANGVQANLSYGIGRHVVGQVRMIFTLPQRYGIPDPLVCVRTFRTPTNALPVRLTGMHRVTLES</sequence>
<evidence type="ECO:0000313" key="2">
    <source>
        <dbReference type="EMBL" id="CAE6452458.1"/>
    </source>
</evidence>
<evidence type="ECO:0000256" key="1">
    <source>
        <dbReference type="SAM" id="MobiDB-lite"/>
    </source>
</evidence>
<dbReference type="Pfam" id="PF18759">
    <property type="entry name" value="Plavaka"/>
    <property type="match status" value="1"/>
</dbReference>
<reference evidence="2" key="1">
    <citation type="submission" date="2021-01" db="EMBL/GenBank/DDBJ databases">
        <authorList>
            <person name="Kaushik A."/>
        </authorList>
    </citation>
    <scope>NUCLEOTIDE SEQUENCE</scope>
    <source>
        <strain evidence="2">AG1-1C</strain>
    </source>
</reference>